<dbReference type="OrthoDB" id="2700944at2759"/>
<feature type="compositionally biased region" description="Polar residues" evidence="1">
    <location>
        <begin position="66"/>
        <end position="76"/>
    </location>
</feature>
<reference evidence="2" key="1">
    <citation type="journal article" date="2020" name="New Phytol.">
        <title>Comparative genomics reveals dynamic genome evolution in host specialist ectomycorrhizal fungi.</title>
        <authorList>
            <person name="Lofgren L.A."/>
            <person name="Nguyen N.H."/>
            <person name="Vilgalys R."/>
            <person name="Ruytinx J."/>
            <person name="Liao H.L."/>
            <person name="Branco S."/>
            <person name="Kuo A."/>
            <person name="LaButti K."/>
            <person name="Lipzen A."/>
            <person name="Andreopoulos W."/>
            <person name="Pangilinan J."/>
            <person name="Riley R."/>
            <person name="Hundley H."/>
            <person name="Na H."/>
            <person name="Barry K."/>
            <person name="Grigoriev I.V."/>
            <person name="Stajich J.E."/>
            <person name="Kennedy P.G."/>
        </authorList>
    </citation>
    <scope>NUCLEOTIDE SEQUENCE</scope>
    <source>
        <strain evidence="2">FC423</strain>
    </source>
</reference>
<comment type="caution">
    <text evidence="2">The sequence shown here is derived from an EMBL/GenBank/DDBJ whole genome shotgun (WGS) entry which is preliminary data.</text>
</comment>
<evidence type="ECO:0000313" key="3">
    <source>
        <dbReference type="Proteomes" id="UP000823399"/>
    </source>
</evidence>
<sequence>MAFTIEASVDPQVYVSEKEEQNVYVPENYHIPDGTTPNLETYMYYAKIQRDKEALSAKNDTEGGLWTNSDGKNVTPPSDEGGSRSSHRRRVLCCFGGS</sequence>
<dbReference type="AlphaFoldDB" id="A0A9P7F4T8"/>
<dbReference type="Proteomes" id="UP000823399">
    <property type="component" value="Unassembled WGS sequence"/>
</dbReference>
<feature type="region of interest" description="Disordered" evidence="1">
    <location>
        <begin position="55"/>
        <end position="87"/>
    </location>
</feature>
<gene>
    <name evidence="2" type="ORF">F5147DRAFT_774954</name>
</gene>
<name>A0A9P7F4T8_9AGAM</name>
<keyword evidence="3" id="KW-1185">Reference proteome</keyword>
<evidence type="ECO:0000313" key="2">
    <source>
        <dbReference type="EMBL" id="KAG2106143.1"/>
    </source>
</evidence>
<protein>
    <submittedName>
        <fullName evidence="2">Uncharacterized protein</fullName>
    </submittedName>
</protein>
<dbReference type="RefSeq" id="XP_041291453.1">
    <property type="nucleotide sequence ID" value="XM_041441649.1"/>
</dbReference>
<proteinExistence type="predicted"/>
<dbReference type="EMBL" id="JABBWM010000036">
    <property type="protein sequence ID" value="KAG2106143.1"/>
    <property type="molecule type" value="Genomic_DNA"/>
</dbReference>
<dbReference type="GeneID" id="64703908"/>
<accession>A0A9P7F4T8</accession>
<evidence type="ECO:0000256" key="1">
    <source>
        <dbReference type="SAM" id="MobiDB-lite"/>
    </source>
</evidence>
<organism evidence="2 3">
    <name type="scientific">Suillus discolor</name>
    <dbReference type="NCBI Taxonomy" id="1912936"/>
    <lineage>
        <taxon>Eukaryota</taxon>
        <taxon>Fungi</taxon>
        <taxon>Dikarya</taxon>
        <taxon>Basidiomycota</taxon>
        <taxon>Agaricomycotina</taxon>
        <taxon>Agaricomycetes</taxon>
        <taxon>Agaricomycetidae</taxon>
        <taxon>Boletales</taxon>
        <taxon>Suillineae</taxon>
        <taxon>Suillaceae</taxon>
        <taxon>Suillus</taxon>
    </lineage>
</organism>